<organism evidence="1 2">
    <name type="scientific">Prunus dulcis</name>
    <name type="common">Almond</name>
    <name type="synonym">Amygdalus dulcis</name>
    <dbReference type="NCBI Taxonomy" id="3755"/>
    <lineage>
        <taxon>Eukaryota</taxon>
        <taxon>Viridiplantae</taxon>
        <taxon>Streptophyta</taxon>
        <taxon>Embryophyta</taxon>
        <taxon>Tracheophyta</taxon>
        <taxon>Spermatophyta</taxon>
        <taxon>Magnoliopsida</taxon>
        <taxon>eudicotyledons</taxon>
        <taxon>Gunneridae</taxon>
        <taxon>Pentapetalae</taxon>
        <taxon>rosids</taxon>
        <taxon>fabids</taxon>
        <taxon>Rosales</taxon>
        <taxon>Rosaceae</taxon>
        <taxon>Amygdaloideae</taxon>
        <taxon>Amygdaleae</taxon>
        <taxon>Prunus</taxon>
    </lineage>
</organism>
<dbReference type="Proteomes" id="UP001054821">
    <property type="component" value="Chromosome 5"/>
</dbReference>
<reference evidence="1 2" key="1">
    <citation type="journal article" date="2022" name="G3 (Bethesda)">
        <title>Whole-genome sequence and methylome profiling of the almond [Prunus dulcis (Mill.) D.A. Webb] cultivar 'Nonpareil'.</title>
        <authorList>
            <person name="D'Amico-Willman K.M."/>
            <person name="Ouma W.Z."/>
            <person name="Meulia T."/>
            <person name="Sideli G.M."/>
            <person name="Gradziel T.M."/>
            <person name="Fresnedo-Ramirez J."/>
        </authorList>
    </citation>
    <scope>NUCLEOTIDE SEQUENCE [LARGE SCALE GENOMIC DNA]</scope>
    <source>
        <strain evidence="1">Clone GOH B32 T37-40</strain>
    </source>
</reference>
<evidence type="ECO:0000313" key="2">
    <source>
        <dbReference type="Proteomes" id="UP001054821"/>
    </source>
</evidence>
<comment type="caution">
    <text evidence="1">The sequence shown here is derived from an EMBL/GenBank/DDBJ whole genome shotgun (WGS) entry which is preliminary data.</text>
</comment>
<name>A0AAD4Z0H0_PRUDU</name>
<dbReference type="EMBL" id="JAJFAZ020000005">
    <property type="protein sequence ID" value="KAI5328266.1"/>
    <property type="molecule type" value="Genomic_DNA"/>
</dbReference>
<protein>
    <submittedName>
        <fullName evidence="1">Uncharacterized protein</fullName>
    </submittedName>
</protein>
<gene>
    <name evidence="1" type="ORF">L3X38_027663</name>
</gene>
<dbReference type="AlphaFoldDB" id="A0AAD4Z0H0"/>
<sequence length="77" mass="8239">MAPAITDIEGPFGSRLVLTPREHVGVVIGSSDVSDSFVGFIYSLVAKVLIDQLANWDGIIRTFSQQWKGSAEGFGAI</sequence>
<accession>A0AAD4Z0H0</accession>
<keyword evidence="2" id="KW-1185">Reference proteome</keyword>
<proteinExistence type="predicted"/>
<evidence type="ECO:0000313" key="1">
    <source>
        <dbReference type="EMBL" id="KAI5328266.1"/>
    </source>
</evidence>